<accession>A0ABQ6ZMG7</accession>
<evidence type="ECO:0000313" key="2">
    <source>
        <dbReference type="Proteomes" id="UP000781710"/>
    </source>
</evidence>
<proteinExistence type="predicted"/>
<comment type="caution">
    <text evidence="1">The sequence shown here is derived from an EMBL/GenBank/DDBJ whole genome shotgun (WGS) entry which is preliminary data.</text>
</comment>
<reference evidence="1 2" key="1">
    <citation type="submission" date="2017-10" db="EMBL/GenBank/DDBJ databases">
        <title>Whole genome sequencing of members of genus Pseudoxanthomonas.</title>
        <authorList>
            <person name="Kumar S."/>
            <person name="Bansal K."/>
            <person name="Kaur A."/>
            <person name="Patil P."/>
            <person name="Sharma S."/>
            <person name="Patil P.B."/>
        </authorList>
    </citation>
    <scope>NUCLEOTIDE SEQUENCE [LARGE SCALE GENOMIC DNA]</scope>
    <source>
        <strain evidence="1 2">DSM 17109</strain>
    </source>
</reference>
<gene>
    <name evidence="1" type="ORF">CSC78_01585</name>
</gene>
<dbReference type="RefSeq" id="WP_162336158.1">
    <property type="nucleotide sequence ID" value="NZ_JBHSRQ010000007.1"/>
</dbReference>
<evidence type="ECO:0000313" key="1">
    <source>
        <dbReference type="EMBL" id="KAF1727533.1"/>
    </source>
</evidence>
<sequence>MTMALSHVSPSYEHTKLESPSYSDLVDVFEDRMRKWLLEPAQHLLSMEYGDVPAISLTLGYFEGIEIYFSGQDSDRTSKEFFRRGFQRVFQPRPESAHIFDETVNGLYVQARCGFSHDGLFRNRVFFSDGRPEALTITWPKKDGEFVKTGQIESIVINAKRFVDGVVRHFEQYVADLRSEEDETLKANFLKVVELKWGLNEPPRFIGMTENEFFGKEK</sequence>
<keyword evidence="2" id="KW-1185">Reference proteome</keyword>
<protein>
    <submittedName>
        <fullName evidence="1">Uncharacterized protein</fullName>
    </submittedName>
</protein>
<organism evidence="1 2">
    <name type="scientific">Pseudoxanthomonas japonensis</name>
    <dbReference type="NCBI Taxonomy" id="69284"/>
    <lineage>
        <taxon>Bacteria</taxon>
        <taxon>Pseudomonadati</taxon>
        <taxon>Pseudomonadota</taxon>
        <taxon>Gammaproteobacteria</taxon>
        <taxon>Lysobacterales</taxon>
        <taxon>Lysobacteraceae</taxon>
        <taxon>Pseudoxanthomonas</taxon>
    </lineage>
</organism>
<name>A0ABQ6ZMG7_9GAMM</name>
<dbReference type="EMBL" id="PDWW01000001">
    <property type="protein sequence ID" value="KAF1727533.1"/>
    <property type="molecule type" value="Genomic_DNA"/>
</dbReference>
<dbReference type="Proteomes" id="UP000781710">
    <property type="component" value="Unassembled WGS sequence"/>
</dbReference>